<dbReference type="EMBL" id="KN822153">
    <property type="protein sequence ID" value="KIM54511.1"/>
    <property type="molecule type" value="Genomic_DNA"/>
</dbReference>
<keyword evidence="2" id="KW-0812">Transmembrane</keyword>
<dbReference type="Pfam" id="PF02263">
    <property type="entry name" value="GBP"/>
    <property type="match status" value="1"/>
</dbReference>
<feature type="compositionally biased region" description="Polar residues" evidence="1">
    <location>
        <begin position="57"/>
        <end position="66"/>
    </location>
</feature>
<accession>A0A0C3DEJ5</accession>
<dbReference type="Gene3D" id="3.40.50.300">
    <property type="entry name" value="P-loop containing nucleotide triphosphate hydrolases"/>
    <property type="match status" value="1"/>
</dbReference>
<organism evidence="4 5">
    <name type="scientific">Scleroderma citrinum Foug A</name>
    <dbReference type="NCBI Taxonomy" id="1036808"/>
    <lineage>
        <taxon>Eukaryota</taxon>
        <taxon>Fungi</taxon>
        <taxon>Dikarya</taxon>
        <taxon>Basidiomycota</taxon>
        <taxon>Agaricomycotina</taxon>
        <taxon>Agaricomycetes</taxon>
        <taxon>Agaricomycetidae</taxon>
        <taxon>Boletales</taxon>
        <taxon>Sclerodermatineae</taxon>
        <taxon>Sclerodermataceae</taxon>
        <taxon>Scleroderma</taxon>
    </lineage>
</organism>
<dbReference type="GO" id="GO:0005525">
    <property type="term" value="F:GTP binding"/>
    <property type="evidence" value="ECO:0007669"/>
    <property type="project" value="InterPro"/>
</dbReference>
<dbReference type="InterPro" id="IPR015894">
    <property type="entry name" value="Guanylate-bd_N"/>
</dbReference>
<dbReference type="Proteomes" id="UP000053989">
    <property type="component" value="Unassembled WGS sequence"/>
</dbReference>
<dbReference type="PANTHER" id="PTHR22796:SF1">
    <property type="entry name" value="VWFA DOMAIN-CONTAINING PROTEIN"/>
    <property type="match status" value="1"/>
</dbReference>
<dbReference type="InParanoid" id="A0A0C3DEJ5"/>
<dbReference type="HOGENOM" id="CLU_000401_0_0_1"/>
<dbReference type="OrthoDB" id="2343366at2759"/>
<evidence type="ECO:0000313" key="5">
    <source>
        <dbReference type="Proteomes" id="UP000053989"/>
    </source>
</evidence>
<dbReference type="InterPro" id="IPR027417">
    <property type="entry name" value="P-loop_NTPase"/>
</dbReference>
<keyword evidence="2" id="KW-1133">Transmembrane helix</keyword>
<dbReference type="STRING" id="1036808.A0A0C3DEJ5"/>
<proteinExistence type="predicted"/>
<feature type="region of interest" description="Disordered" evidence="1">
    <location>
        <begin position="1"/>
        <end position="29"/>
    </location>
</feature>
<evidence type="ECO:0000259" key="3">
    <source>
        <dbReference type="Pfam" id="PF02263"/>
    </source>
</evidence>
<feature type="transmembrane region" description="Helical" evidence="2">
    <location>
        <begin position="1741"/>
        <end position="1761"/>
    </location>
</feature>
<dbReference type="GO" id="GO:0003924">
    <property type="term" value="F:GTPase activity"/>
    <property type="evidence" value="ECO:0007669"/>
    <property type="project" value="InterPro"/>
</dbReference>
<dbReference type="PANTHER" id="PTHR22796">
    <property type="entry name" value="URG4-RELATED"/>
    <property type="match status" value="1"/>
</dbReference>
<reference evidence="5" key="2">
    <citation type="submission" date="2015-01" db="EMBL/GenBank/DDBJ databases">
        <title>Evolutionary Origins and Diversification of the Mycorrhizal Mutualists.</title>
        <authorList>
            <consortium name="DOE Joint Genome Institute"/>
            <consortium name="Mycorrhizal Genomics Consortium"/>
            <person name="Kohler A."/>
            <person name="Kuo A."/>
            <person name="Nagy L.G."/>
            <person name="Floudas D."/>
            <person name="Copeland A."/>
            <person name="Barry K.W."/>
            <person name="Cichocki N."/>
            <person name="Veneault-Fourrey C."/>
            <person name="LaButti K."/>
            <person name="Lindquist E.A."/>
            <person name="Lipzen A."/>
            <person name="Lundell T."/>
            <person name="Morin E."/>
            <person name="Murat C."/>
            <person name="Riley R."/>
            <person name="Ohm R."/>
            <person name="Sun H."/>
            <person name="Tunlid A."/>
            <person name="Henrissat B."/>
            <person name="Grigoriev I.V."/>
            <person name="Hibbett D.S."/>
            <person name="Martin F."/>
        </authorList>
    </citation>
    <scope>NUCLEOTIDE SEQUENCE [LARGE SCALE GENOMIC DNA]</scope>
    <source>
        <strain evidence="5">Foug A</strain>
    </source>
</reference>
<feature type="domain" description="Guanylate-binding protein N-terminal" evidence="3">
    <location>
        <begin position="1346"/>
        <end position="1421"/>
    </location>
</feature>
<evidence type="ECO:0000313" key="4">
    <source>
        <dbReference type="EMBL" id="KIM54511.1"/>
    </source>
</evidence>
<protein>
    <recommendedName>
        <fullName evidence="3">Guanylate-binding protein N-terminal domain-containing protein</fullName>
    </recommendedName>
</protein>
<gene>
    <name evidence="4" type="ORF">SCLCIDRAFT_31035</name>
</gene>
<reference evidence="4 5" key="1">
    <citation type="submission" date="2014-04" db="EMBL/GenBank/DDBJ databases">
        <authorList>
            <consortium name="DOE Joint Genome Institute"/>
            <person name="Kuo A."/>
            <person name="Kohler A."/>
            <person name="Nagy L.G."/>
            <person name="Floudas D."/>
            <person name="Copeland A."/>
            <person name="Barry K.W."/>
            <person name="Cichocki N."/>
            <person name="Veneault-Fourrey C."/>
            <person name="LaButti K."/>
            <person name="Lindquist E.A."/>
            <person name="Lipzen A."/>
            <person name="Lundell T."/>
            <person name="Morin E."/>
            <person name="Murat C."/>
            <person name="Sun H."/>
            <person name="Tunlid A."/>
            <person name="Henrissat B."/>
            <person name="Grigoriev I.V."/>
            <person name="Hibbett D.S."/>
            <person name="Martin F."/>
            <person name="Nordberg H.P."/>
            <person name="Cantor M.N."/>
            <person name="Hua S.X."/>
        </authorList>
    </citation>
    <scope>NUCLEOTIDE SEQUENCE [LARGE SCALE GENOMIC DNA]</scope>
    <source>
        <strain evidence="4 5">Foug A</strain>
    </source>
</reference>
<name>A0A0C3DEJ5_9AGAM</name>
<keyword evidence="2" id="KW-0472">Membrane</keyword>
<feature type="region of interest" description="Disordered" evidence="1">
    <location>
        <begin position="57"/>
        <end position="78"/>
    </location>
</feature>
<evidence type="ECO:0000256" key="2">
    <source>
        <dbReference type="SAM" id="Phobius"/>
    </source>
</evidence>
<keyword evidence="5" id="KW-1185">Reference proteome</keyword>
<dbReference type="SUPFAM" id="SSF52540">
    <property type="entry name" value="P-loop containing nucleoside triphosphate hydrolases"/>
    <property type="match status" value="1"/>
</dbReference>
<sequence>MDGSFKPPNVFDDDDDDLYTPSTVDKGKRKADGICHIDARLDDVSDLYPDSYNDTSAWAASGSPTMDGSFKPPNVFDDDDDLYTPSTVNKGKRKADGICHIDARLDDVSDLYPDSYNDTSAWAASGSSPTTDVGGYSLSIGSSSDSSSMDLDDPSVQFTTYSDSESTVSMAKGYTDRRDASQLIESDDDDDSFQSFYESVNSDLPSLSTDDKMDVDELHNLHDDLDLACSITGLYRILDLITEQGSGGLVDKIIISQNSLKAFINTVRPGAYASMTKVNFKSLDQYVIKPVGIYGSKEEIVRFLLELGVADDAMAAQLLADPSILGQAQRVLRSGLYILRPAEQQNNAEQIFVIYWPEESTWDDSATSQVRRNRVTFMRYLSKMCDQIVALLSSEHSRSIIWNEGEDDDNDSRDEDDESGRIINCVVDRTTEQEESVQVREGFKVHSEYISLSKSATDGIDQVQTKPILLYGETAQGFMTVQDQPAKRVADVYKGSSFTSLQLEGYLASDHLCISESLDDRALRVLINVGLRKRFNSECSNWTHESTAVEAQCRGRRDNELRKIKVKLEKEEESLAAAVHEAVIEEVLRLYPFLEKESFANTKKIFTTPVSFQEIVTLYPDAGDVFKNNKDQLTKISSYDFGQIKDRLCLSVEFISRAKGLDTGLRSAIVEAASMEGFQAAKKVVESSPRDAQSSGRSFIQSWKAALSGSSDEKSSLALRTLHEANEKARKIPDSQFFSEIINADSIRRKKKLNHSIQEAKRLAHQYLTSAIPRTVKKMVGLTKKVQEDACTATVKTETASYENEEQRKLRLQLIRHINGSTTQAQHVHTLRIDSVEEDKRSLHFYSGSAHSYRVTGARESQEDPMTCFTIRTMSLTEHDKHELQLNPSTIPSPRFQFAHKFRLPQGYNVMRAQLLPSDKLLLIVADRLGNLSVYHESLTAIDAAVSRGRAKLLNREKIGQDFVLAFDESKRMLSIVSSDKVRILVYGGLKSIRSDHPQLLLHIFVYDDARGFQAQGSSINLNAWYSEGVAIRHACFVSGSEELLLVDSQNQARIFSLVTMQFRPATLSLHGIPTNVHSTPDGSCLLVSSEHGVEFTLTAYHWNSFGSTEGIELNIPNLPVGESFIVTSLISRTAIHLLWLDLLTRKCQSYALDITRRITEFMFREKATRGSSNRATRASAHNCLVDCHSEVWTRFPVLAAVQRETISSATFRSQRTLVFVTDRNFDMFAPHFSDMIHTFERTTKKPTGDVLKSIRVSAASFAVFTQELCGAKQWNVSQYRAGEWVVDFLCLIPIHIAVTKENRFVPLKDGVYSPELERSLLGAEVNRIVDSISFGWYESLFQSYMATKPVRVVSSMGEQSVGKSYALNHLVDTSFAGSAMRTTEGVWMSVTPTEKELVVALDFEGVHSIERSAQEDTLLVLFNTAITNLVLFRNNFALSRDITGLFQSFQSSATVLDPAANPSLFQSTLVIIIKDVVEADRAEIAREFSLKFQRIVQDEQEANFITRLHAGKLAIVPWPVIESRDFYKLFPALKRRLDQQVITHHAAGEFLHKMKALMAKLKANDWGAMSQTMASHRAQLLSTLLPNALAFGFQEIHPEREPLKNLDTDVPVELPDTEAQFFLAVGAAPQSEARERALSILQSSWNQCESRQRIPDAEWTEGLSQYLEDIVNLRIDHVREWLNQNLSRFQAGHASIEELRRTFEGAIVDLKSNVIPPPPEKEEANGFPAMLPMTGMNAKLASVPLLVSYASVFVLTRIICMAWKMGKFTSAGKSIFVPLAALLREYVKLKRHHNPLKQLSLADTKPFSTLNIPKWPND</sequence>
<evidence type="ECO:0000256" key="1">
    <source>
        <dbReference type="SAM" id="MobiDB-lite"/>
    </source>
</evidence>